<dbReference type="InterPro" id="IPR006439">
    <property type="entry name" value="HAD-SF_hydro_IA"/>
</dbReference>
<keyword evidence="2" id="KW-1185">Reference proteome</keyword>
<dbReference type="GO" id="GO:0016787">
    <property type="term" value="F:hydrolase activity"/>
    <property type="evidence" value="ECO:0007669"/>
    <property type="project" value="UniProtKB-KW"/>
</dbReference>
<comment type="caution">
    <text evidence="1">The sequence shown here is derived from an EMBL/GenBank/DDBJ whole genome shotgun (WGS) entry which is preliminary data.</text>
</comment>
<dbReference type="NCBIfam" id="TIGR01509">
    <property type="entry name" value="HAD-SF-IA-v3"/>
    <property type="match status" value="1"/>
</dbReference>
<dbReference type="RefSeq" id="WP_380736996.1">
    <property type="nucleotide sequence ID" value="NZ_JBHTJP010000032.1"/>
</dbReference>
<accession>A0ABW3IDX4</accession>
<reference evidence="2" key="1">
    <citation type="journal article" date="2019" name="Int. J. Syst. Evol. Microbiol.">
        <title>The Global Catalogue of Microorganisms (GCM) 10K type strain sequencing project: providing services to taxonomists for standard genome sequencing and annotation.</title>
        <authorList>
            <consortium name="The Broad Institute Genomics Platform"/>
            <consortium name="The Broad Institute Genome Sequencing Center for Infectious Disease"/>
            <person name="Wu L."/>
            <person name="Ma J."/>
        </authorList>
    </citation>
    <scope>NUCLEOTIDE SEQUENCE [LARGE SCALE GENOMIC DNA]</scope>
    <source>
        <strain evidence="2">CCUG 60898</strain>
    </source>
</reference>
<dbReference type="Pfam" id="PF00702">
    <property type="entry name" value="Hydrolase"/>
    <property type="match status" value="1"/>
</dbReference>
<dbReference type="EMBL" id="JBHTJP010000032">
    <property type="protein sequence ID" value="MFD0975960.1"/>
    <property type="molecule type" value="Genomic_DNA"/>
</dbReference>
<name>A0ABW3IDX4_9FLAO</name>
<evidence type="ECO:0000313" key="1">
    <source>
        <dbReference type="EMBL" id="MFD0975960.1"/>
    </source>
</evidence>
<protein>
    <submittedName>
        <fullName evidence="1">HAD family hydrolase</fullName>
    </submittedName>
</protein>
<dbReference type="InterPro" id="IPR023214">
    <property type="entry name" value="HAD_sf"/>
</dbReference>
<sequence>MIKTIIFDFGDVFLDLDKAATKRELERHAISDFSEEILQKNREYEMGLLSSEEFIGTYRSNYPQLTSEAFTKSWNAILLKFPEHRLSFLKELQKEGKYKLILLSNTNDIHIDWVKENIDFFEDFKNCFDAFYLSQEINLRKPEHSIYEFVLKQHGLKPEETLFIDDTPENTKAAAELNIHTWNIDPATEDVVDLFTIKKELF</sequence>
<keyword evidence="1" id="KW-0378">Hydrolase</keyword>
<dbReference type="PANTHER" id="PTHR43611:SF3">
    <property type="entry name" value="FLAVIN MONONUCLEOTIDE HYDROLASE 1, CHLOROPLATIC"/>
    <property type="match status" value="1"/>
</dbReference>
<dbReference type="Gene3D" id="3.40.50.1000">
    <property type="entry name" value="HAD superfamily/HAD-like"/>
    <property type="match status" value="1"/>
</dbReference>
<dbReference type="InterPro" id="IPR036412">
    <property type="entry name" value="HAD-like_sf"/>
</dbReference>
<organism evidence="1 2">
    <name type="scientific">Salinimicrobium gaetbulicola</name>
    <dbReference type="NCBI Taxonomy" id="999702"/>
    <lineage>
        <taxon>Bacteria</taxon>
        <taxon>Pseudomonadati</taxon>
        <taxon>Bacteroidota</taxon>
        <taxon>Flavobacteriia</taxon>
        <taxon>Flavobacteriales</taxon>
        <taxon>Flavobacteriaceae</taxon>
        <taxon>Salinimicrobium</taxon>
    </lineage>
</organism>
<dbReference type="Proteomes" id="UP001597100">
    <property type="component" value="Unassembled WGS sequence"/>
</dbReference>
<dbReference type="InterPro" id="IPR023198">
    <property type="entry name" value="PGP-like_dom2"/>
</dbReference>
<gene>
    <name evidence="1" type="ORF">ACFQ1G_04070</name>
</gene>
<evidence type="ECO:0000313" key="2">
    <source>
        <dbReference type="Proteomes" id="UP001597100"/>
    </source>
</evidence>
<dbReference type="SUPFAM" id="SSF56784">
    <property type="entry name" value="HAD-like"/>
    <property type="match status" value="1"/>
</dbReference>
<proteinExistence type="predicted"/>
<dbReference type="SFLD" id="SFLDS00003">
    <property type="entry name" value="Haloacid_Dehalogenase"/>
    <property type="match status" value="1"/>
</dbReference>
<dbReference type="Gene3D" id="1.10.150.240">
    <property type="entry name" value="Putative phosphatase, domain 2"/>
    <property type="match status" value="1"/>
</dbReference>
<dbReference type="PRINTS" id="PR00413">
    <property type="entry name" value="HADHALOGNASE"/>
</dbReference>
<dbReference type="CDD" id="cd02603">
    <property type="entry name" value="HAD_sEH-N_like"/>
    <property type="match status" value="1"/>
</dbReference>
<dbReference type="SFLD" id="SFLDG01129">
    <property type="entry name" value="C1.5:_HAD__Beta-PGM__Phosphata"/>
    <property type="match status" value="1"/>
</dbReference>
<dbReference type="PANTHER" id="PTHR43611">
    <property type="entry name" value="ALPHA-D-GLUCOSE 1-PHOSPHATE PHOSPHATASE"/>
    <property type="match status" value="1"/>
</dbReference>